<evidence type="ECO:0000256" key="4">
    <source>
        <dbReference type="ARBA" id="ARBA00022692"/>
    </source>
</evidence>
<feature type="transmembrane region" description="Helical" evidence="7">
    <location>
        <begin position="51"/>
        <end position="75"/>
    </location>
</feature>
<keyword evidence="6 7" id="KW-0472">Membrane</keyword>
<name>A0A437QMH1_9GAMM</name>
<evidence type="ECO:0000256" key="1">
    <source>
        <dbReference type="ARBA" id="ARBA00004651"/>
    </source>
</evidence>
<dbReference type="Pfam" id="PF03994">
    <property type="entry name" value="DUF350"/>
    <property type="match status" value="1"/>
</dbReference>
<keyword evidence="5 7" id="KW-1133">Transmembrane helix</keyword>
<gene>
    <name evidence="8" type="ORF">EOE67_12965</name>
</gene>
<dbReference type="GO" id="GO:0005886">
    <property type="term" value="C:plasma membrane"/>
    <property type="evidence" value="ECO:0007669"/>
    <property type="project" value="UniProtKB-SubCell"/>
</dbReference>
<keyword evidence="9" id="KW-1185">Reference proteome</keyword>
<dbReference type="PANTHER" id="PTHR40043:SF1">
    <property type="entry name" value="UPF0719 INNER MEMBRANE PROTEIN YJFL"/>
    <property type="match status" value="1"/>
</dbReference>
<dbReference type="EMBL" id="SACS01000013">
    <property type="protein sequence ID" value="RVU35731.1"/>
    <property type="molecule type" value="Genomic_DNA"/>
</dbReference>
<comment type="similarity">
    <text evidence="2">Belongs to the UPF0719 family.</text>
</comment>
<dbReference type="OrthoDB" id="5573330at2"/>
<evidence type="ECO:0000313" key="8">
    <source>
        <dbReference type="EMBL" id="RVU35731.1"/>
    </source>
</evidence>
<comment type="caution">
    <text evidence="8">The sequence shown here is derived from an EMBL/GenBank/DDBJ whole genome shotgun (WGS) entry which is preliminary data.</text>
</comment>
<evidence type="ECO:0000256" key="7">
    <source>
        <dbReference type="SAM" id="Phobius"/>
    </source>
</evidence>
<feature type="transmembrane region" description="Helical" evidence="7">
    <location>
        <begin position="114"/>
        <end position="134"/>
    </location>
</feature>
<keyword evidence="3" id="KW-1003">Cell membrane</keyword>
<evidence type="ECO:0000256" key="2">
    <source>
        <dbReference type="ARBA" id="ARBA00005779"/>
    </source>
</evidence>
<dbReference type="Proteomes" id="UP000283077">
    <property type="component" value="Unassembled WGS sequence"/>
</dbReference>
<protein>
    <submittedName>
        <fullName evidence="8">DUF350 domain-containing protein</fullName>
    </submittedName>
</protein>
<evidence type="ECO:0000256" key="6">
    <source>
        <dbReference type="ARBA" id="ARBA00023136"/>
    </source>
</evidence>
<sequence length="137" mass="14355">MSATLLASIAGLPSFLSFFFLAVLLLLLFARIYTWLTPHDEVSLIQANNPAAAVAFGGALIGFGLPLASAITHSISLADCAIWGAIALVIQSLTFVAVRLTIRRLPERITQGELAAGIFSACCSVTVGLINSASMTF</sequence>
<evidence type="ECO:0000256" key="3">
    <source>
        <dbReference type="ARBA" id="ARBA00022475"/>
    </source>
</evidence>
<keyword evidence="4 7" id="KW-0812">Transmembrane</keyword>
<dbReference type="PANTHER" id="PTHR40043">
    <property type="entry name" value="UPF0719 INNER MEMBRANE PROTEIN YJFL"/>
    <property type="match status" value="1"/>
</dbReference>
<evidence type="ECO:0000256" key="5">
    <source>
        <dbReference type="ARBA" id="ARBA00022989"/>
    </source>
</evidence>
<feature type="transmembrane region" description="Helical" evidence="7">
    <location>
        <begin position="6"/>
        <end position="30"/>
    </location>
</feature>
<dbReference type="AlphaFoldDB" id="A0A437QMH1"/>
<reference evidence="8 9" key="1">
    <citation type="submission" date="2019-01" db="EMBL/GenBank/DDBJ databases">
        <authorList>
            <person name="Chen W.-M."/>
        </authorList>
    </citation>
    <scope>NUCLEOTIDE SEQUENCE [LARGE SCALE GENOMIC DNA]</scope>
    <source>
        <strain evidence="8 9">KYPC3</strain>
    </source>
</reference>
<dbReference type="RefSeq" id="WP_127699553.1">
    <property type="nucleotide sequence ID" value="NZ_SACS01000013.1"/>
</dbReference>
<evidence type="ECO:0000313" key="9">
    <source>
        <dbReference type="Proteomes" id="UP000283077"/>
    </source>
</evidence>
<accession>A0A437QMH1</accession>
<dbReference type="InterPro" id="IPR007140">
    <property type="entry name" value="DUF350"/>
</dbReference>
<comment type="subcellular location">
    <subcellularLocation>
        <location evidence="1">Cell membrane</location>
        <topology evidence="1">Multi-pass membrane protein</topology>
    </subcellularLocation>
</comment>
<proteinExistence type="inferred from homology"/>
<organism evidence="8 9">
    <name type="scientific">Rheinheimera riviphila</name>
    <dbReference type="NCBI Taxonomy" id="1834037"/>
    <lineage>
        <taxon>Bacteria</taxon>
        <taxon>Pseudomonadati</taxon>
        <taxon>Pseudomonadota</taxon>
        <taxon>Gammaproteobacteria</taxon>
        <taxon>Chromatiales</taxon>
        <taxon>Chromatiaceae</taxon>
        <taxon>Rheinheimera</taxon>
    </lineage>
</organism>
<feature type="transmembrane region" description="Helical" evidence="7">
    <location>
        <begin position="81"/>
        <end position="102"/>
    </location>
</feature>